<evidence type="ECO:0000313" key="2">
    <source>
        <dbReference type="EMBL" id="PZQ54769.1"/>
    </source>
</evidence>
<organism evidence="2 3">
    <name type="scientific">Novosphingobium pentaromativorans</name>
    <dbReference type="NCBI Taxonomy" id="205844"/>
    <lineage>
        <taxon>Bacteria</taxon>
        <taxon>Pseudomonadati</taxon>
        <taxon>Pseudomonadota</taxon>
        <taxon>Alphaproteobacteria</taxon>
        <taxon>Sphingomonadales</taxon>
        <taxon>Sphingomonadaceae</taxon>
        <taxon>Novosphingobium</taxon>
    </lineage>
</organism>
<feature type="domain" description="N-acetyltransferase" evidence="1">
    <location>
        <begin position="8"/>
        <end position="166"/>
    </location>
</feature>
<sequence length="190" mass="21097">MFVRTERLFLRPGWPEDVEELVEAISDEAVQRNLGVGELPRSTRAMRDYLSRPRDPRLPHFFMYLRAPGGPKLVGGIGLGRIEDEVELGYWIAPAHRGRGFAREAVRAVLAQARSLGHRRVVASQFADNPATRDVLEETGFSDSGNERERFSEGRGVPVRARIYVANLTDRPFLHAVGSLSSAPFASANG</sequence>
<proteinExistence type="predicted"/>
<gene>
    <name evidence="2" type="ORF">DI555_12180</name>
</gene>
<reference evidence="2 3" key="1">
    <citation type="submission" date="2017-08" db="EMBL/GenBank/DDBJ databases">
        <title>Infants hospitalized years apart are colonized by the same room-sourced microbial strains.</title>
        <authorList>
            <person name="Brooks B."/>
            <person name="Olm M.R."/>
            <person name="Firek B.A."/>
            <person name="Baker R."/>
            <person name="Thomas B.C."/>
            <person name="Morowitz M.J."/>
            <person name="Banfield J.F."/>
        </authorList>
    </citation>
    <scope>NUCLEOTIDE SEQUENCE [LARGE SCALE GENOMIC DNA]</scope>
    <source>
        <strain evidence="2">S2_005_002_R2_33</strain>
    </source>
</reference>
<dbReference type="InterPro" id="IPR051531">
    <property type="entry name" value="N-acetyltransferase"/>
</dbReference>
<dbReference type="Pfam" id="PF13302">
    <property type="entry name" value="Acetyltransf_3"/>
    <property type="match status" value="1"/>
</dbReference>
<dbReference type="GO" id="GO:0016747">
    <property type="term" value="F:acyltransferase activity, transferring groups other than amino-acyl groups"/>
    <property type="evidence" value="ECO:0007669"/>
    <property type="project" value="InterPro"/>
</dbReference>
<dbReference type="AlphaFoldDB" id="A0A2W5NRT7"/>
<dbReference type="PROSITE" id="PS51186">
    <property type="entry name" value="GNAT"/>
    <property type="match status" value="1"/>
</dbReference>
<dbReference type="EMBL" id="QFPX01000008">
    <property type="protein sequence ID" value="PZQ54769.1"/>
    <property type="molecule type" value="Genomic_DNA"/>
</dbReference>
<keyword evidence="2" id="KW-0808">Transferase</keyword>
<protein>
    <submittedName>
        <fullName evidence="2">N-acetyltransferase</fullName>
    </submittedName>
</protein>
<dbReference type="CDD" id="cd04301">
    <property type="entry name" value="NAT_SF"/>
    <property type="match status" value="1"/>
</dbReference>
<evidence type="ECO:0000313" key="3">
    <source>
        <dbReference type="Proteomes" id="UP000249082"/>
    </source>
</evidence>
<dbReference type="Proteomes" id="UP000249082">
    <property type="component" value="Unassembled WGS sequence"/>
</dbReference>
<comment type="caution">
    <text evidence="2">The sequence shown here is derived from an EMBL/GenBank/DDBJ whole genome shotgun (WGS) entry which is preliminary data.</text>
</comment>
<dbReference type="SUPFAM" id="SSF55729">
    <property type="entry name" value="Acyl-CoA N-acyltransferases (Nat)"/>
    <property type="match status" value="1"/>
</dbReference>
<dbReference type="InterPro" id="IPR016181">
    <property type="entry name" value="Acyl_CoA_acyltransferase"/>
</dbReference>
<dbReference type="PANTHER" id="PTHR43792">
    <property type="entry name" value="GNAT FAMILY, PUTATIVE (AFU_ORTHOLOGUE AFUA_3G00765)-RELATED-RELATED"/>
    <property type="match status" value="1"/>
</dbReference>
<dbReference type="Gene3D" id="3.40.630.30">
    <property type="match status" value="1"/>
</dbReference>
<dbReference type="InterPro" id="IPR000182">
    <property type="entry name" value="GNAT_dom"/>
</dbReference>
<name>A0A2W5NRT7_9SPHN</name>
<evidence type="ECO:0000259" key="1">
    <source>
        <dbReference type="PROSITE" id="PS51186"/>
    </source>
</evidence>
<accession>A0A2W5NRT7</accession>